<dbReference type="SMART" id="SM00380">
    <property type="entry name" value="AP2"/>
    <property type="match status" value="1"/>
</dbReference>
<protein>
    <recommendedName>
        <fullName evidence="7">AP2/ERF domain-containing protein</fullName>
    </recommendedName>
</protein>
<feature type="region of interest" description="Disordered" evidence="6">
    <location>
        <begin position="1"/>
        <end position="21"/>
    </location>
</feature>
<reference evidence="8 9" key="2">
    <citation type="submission" date="2024-10" db="EMBL/GenBank/DDBJ databases">
        <authorList>
            <person name="Ryan C."/>
        </authorList>
    </citation>
    <scope>NUCLEOTIDE SEQUENCE [LARGE SCALE GENOMIC DNA]</scope>
</reference>
<dbReference type="CDD" id="cd00018">
    <property type="entry name" value="AP2"/>
    <property type="match status" value="1"/>
</dbReference>
<dbReference type="InterPro" id="IPR050913">
    <property type="entry name" value="AP2/ERF_ERF"/>
</dbReference>
<dbReference type="PROSITE" id="PS51032">
    <property type="entry name" value="AP2_ERF"/>
    <property type="match status" value="1"/>
</dbReference>
<dbReference type="SUPFAM" id="SSF54171">
    <property type="entry name" value="DNA-binding domain"/>
    <property type="match status" value="1"/>
</dbReference>
<dbReference type="InterPro" id="IPR036955">
    <property type="entry name" value="AP2/ERF_dom_sf"/>
</dbReference>
<dbReference type="GO" id="GO:0005634">
    <property type="term" value="C:nucleus"/>
    <property type="evidence" value="ECO:0007669"/>
    <property type="project" value="UniProtKB-SubCell"/>
</dbReference>
<gene>
    <name evidence="8" type="ORF">URODEC1_LOCUS7101</name>
</gene>
<dbReference type="PANTHER" id="PTHR31194:SF166">
    <property type="entry name" value="PATHOGENESIS-RELATED GENES TRANSCRIPTIONAL ACTIVATOR PTI6"/>
    <property type="match status" value="1"/>
</dbReference>
<keyword evidence="9" id="KW-1185">Reference proteome</keyword>
<dbReference type="FunFam" id="3.30.730.10:FF:000001">
    <property type="entry name" value="Ethylene-responsive transcription factor 2"/>
    <property type="match status" value="1"/>
</dbReference>
<accession>A0ABC8VV02</accession>
<evidence type="ECO:0000256" key="1">
    <source>
        <dbReference type="ARBA" id="ARBA00004123"/>
    </source>
</evidence>
<evidence type="ECO:0000259" key="7">
    <source>
        <dbReference type="PROSITE" id="PS51032"/>
    </source>
</evidence>
<feature type="compositionally biased region" description="Low complexity" evidence="6">
    <location>
        <begin position="100"/>
        <end position="117"/>
    </location>
</feature>
<evidence type="ECO:0000256" key="3">
    <source>
        <dbReference type="ARBA" id="ARBA00023125"/>
    </source>
</evidence>
<feature type="compositionally biased region" description="Basic residues" evidence="6">
    <location>
        <begin position="9"/>
        <end position="21"/>
    </location>
</feature>
<dbReference type="GO" id="GO:0003677">
    <property type="term" value="F:DNA binding"/>
    <property type="evidence" value="ECO:0007669"/>
    <property type="project" value="UniProtKB-KW"/>
</dbReference>
<comment type="subcellular location">
    <subcellularLocation>
        <location evidence="1">Nucleus</location>
    </subcellularLocation>
</comment>
<keyword evidence="2" id="KW-0805">Transcription regulation</keyword>
<dbReference type="InterPro" id="IPR016177">
    <property type="entry name" value="DNA-bd_dom_sf"/>
</dbReference>
<keyword evidence="4" id="KW-0804">Transcription</keyword>
<dbReference type="AlphaFoldDB" id="A0ABC8VV02"/>
<dbReference type="Proteomes" id="UP001497457">
    <property type="component" value="Chromosome 10rd"/>
</dbReference>
<keyword evidence="5" id="KW-0539">Nucleus</keyword>
<evidence type="ECO:0000256" key="4">
    <source>
        <dbReference type="ARBA" id="ARBA00023163"/>
    </source>
</evidence>
<feature type="compositionally biased region" description="Low complexity" evidence="6">
    <location>
        <begin position="76"/>
        <end position="91"/>
    </location>
</feature>
<feature type="domain" description="AP2/ERF" evidence="7">
    <location>
        <begin position="16"/>
        <end position="73"/>
    </location>
</feature>
<keyword evidence="3" id="KW-0238">DNA-binding</keyword>
<evidence type="ECO:0000256" key="2">
    <source>
        <dbReference type="ARBA" id="ARBA00023015"/>
    </source>
</evidence>
<evidence type="ECO:0000256" key="6">
    <source>
        <dbReference type="SAM" id="MobiDB-lite"/>
    </source>
</evidence>
<evidence type="ECO:0000313" key="8">
    <source>
        <dbReference type="EMBL" id="CAL4897168.1"/>
    </source>
</evidence>
<dbReference type="PANTHER" id="PTHR31194">
    <property type="entry name" value="SHN SHINE , DNA BINDING / TRANSCRIPTION FACTOR"/>
    <property type="match status" value="1"/>
</dbReference>
<sequence length="166" mass="18255">MDANDRQAQGRRGRRRFRGVRQRPWGKYAAEIRDPNLGKRIWLGTFDTAEEAAAVYDAAAIRLRGRRAVTNFPVVSSSAVPPAPSPVRVSSTTIHSTPPAQAQSSEAETSSASPPSTKSVEVTGMRWFEDEPLEFMEFRLPPATGSPCEFGELGDLDDLFEMMKGV</sequence>
<evidence type="ECO:0000313" key="9">
    <source>
        <dbReference type="Proteomes" id="UP001497457"/>
    </source>
</evidence>
<organism evidence="8 9">
    <name type="scientific">Urochloa decumbens</name>
    <dbReference type="NCBI Taxonomy" id="240449"/>
    <lineage>
        <taxon>Eukaryota</taxon>
        <taxon>Viridiplantae</taxon>
        <taxon>Streptophyta</taxon>
        <taxon>Embryophyta</taxon>
        <taxon>Tracheophyta</taxon>
        <taxon>Spermatophyta</taxon>
        <taxon>Magnoliopsida</taxon>
        <taxon>Liliopsida</taxon>
        <taxon>Poales</taxon>
        <taxon>Poaceae</taxon>
        <taxon>PACMAD clade</taxon>
        <taxon>Panicoideae</taxon>
        <taxon>Panicodae</taxon>
        <taxon>Paniceae</taxon>
        <taxon>Melinidinae</taxon>
        <taxon>Urochloa</taxon>
    </lineage>
</organism>
<proteinExistence type="predicted"/>
<name>A0ABC8VV02_9POAL</name>
<evidence type="ECO:0000256" key="5">
    <source>
        <dbReference type="ARBA" id="ARBA00023242"/>
    </source>
</evidence>
<dbReference type="Gene3D" id="3.30.730.10">
    <property type="entry name" value="AP2/ERF domain"/>
    <property type="match status" value="1"/>
</dbReference>
<feature type="region of interest" description="Disordered" evidence="6">
    <location>
        <begin position="76"/>
        <end position="122"/>
    </location>
</feature>
<dbReference type="InterPro" id="IPR001471">
    <property type="entry name" value="AP2/ERF_dom"/>
</dbReference>
<dbReference type="PRINTS" id="PR00367">
    <property type="entry name" value="ETHRSPELEMNT"/>
</dbReference>
<dbReference type="EMBL" id="OZ075120">
    <property type="protein sequence ID" value="CAL4897168.1"/>
    <property type="molecule type" value="Genomic_DNA"/>
</dbReference>
<dbReference type="Pfam" id="PF00847">
    <property type="entry name" value="AP2"/>
    <property type="match status" value="1"/>
</dbReference>
<reference evidence="9" key="1">
    <citation type="submission" date="2024-06" db="EMBL/GenBank/DDBJ databases">
        <authorList>
            <person name="Ryan C."/>
        </authorList>
    </citation>
    <scope>NUCLEOTIDE SEQUENCE [LARGE SCALE GENOMIC DNA]</scope>
</reference>